<name>A0A2R8C930_9RHOB</name>
<protein>
    <recommendedName>
        <fullName evidence="4">DUF2306 domain-containing protein</fullName>
    </recommendedName>
</protein>
<reference evidence="3" key="1">
    <citation type="submission" date="2018-03" db="EMBL/GenBank/DDBJ databases">
        <authorList>
            <person name="Rodrigo-Torres L."/>
            <person name="Arahal R. D."/>
            <person name="Lucena T."/>
        </authorList>
    </citation>
    <scope>NUCLEOTIDE SEQUENCE [LARGE SCALE GENOMIC DNA]</scope>
    <source>
        <strain evidence="3">CECT 7615</strain>
    </source>
</reference>
<dbReference type="AlphaFoldDB" id="A0A2R8C930"/>
<proteinExistence type="predicted"/>
<feature type="transmembrane region" description="Helical" evidence="1">
    <location>
        <begin position="6"/>
        <end position="26"/>
    </location>
</feature>
<feature type="transmembrane region" description="Helical" evidence="1">
    <location>
        <begin position="151"/>
        <end position="172"/>
    </location>
</feature>
<organism evidence="2 3">
    <name type="scientific">Falsiruegeria mediterranea M17</name>
    <dbReference type="NCBI Taxonomy" id="1200281"/>
    <lineage>
        <taxon>Bacteria</taxon>
        <taxon>Pseudomonadati</taxon>
        <taxon>Pseudomonadota</taxon>
        <taxon>Alphaproteobacteria</taxon>
        <taxon>Rhodobacterales</taxon>
        <taxon>Roseobacteraceae</taxon>
        <taxon>Falsiruegeria</taxon>
    </lineage>
</organism>
<feature type="transmembrane region" description="Helical" evidence="1">
    <location>
        <begin position="219"/>
        <end position="244"/>
    </location>
</feature>
<evidence type="ECO:0008006" key="4">
    <source>
        <dbReference type="Google" id="ProtNLM"/>
    </source>
</evidence>
<feature type="transmembrane region" description="Helical" evidence="1">
    <location>
        <begin position="250"/>
        <end position="270"/>
    </location>
</feature>
<evidence type="ECO:0000313" key="3">
    <source>
        <dbReference type="Proteomes" id="UP000244898"/>
    </source>
</evidence>
<keyword evidence="1" id="KW-1133">Transmembrane helix</keyword>
<keyword evidence="1" id="KW-0472">Membrane</keyword>
<accession>A0A2R8C930</accession>
<feature type="transmembrane region" description="Helical" evidence="1">
    <location>
        <begin position="184"/>
        <end position="207"/>
    </location>
</feature>
<evidence type="ECO:0000313" key="2">
    <source>
        <dbReference type="EMBL" id="SPJ28922.1"/>
    </source>
</evidence>
<dbReference type="EMBL" id="ONZG01000005">
    <property type="protein sequence ID" value="SPJ28922.1"/>
    <property type="molecule type" value="Genomic_DNA"/>
</dbReference>
<feature type="transmembrane region" description="Helical" evidence="1">
    <location>
        <begin position="33"/>
        <end position="51"/>
    </location>
</feature>
<keyword evidence="3" id="KW-1185">Reference proteome</keyword>
<gene>
    <name evidence="2" type="ORF">TRM7615_02431</name>
</gene>
<keyword evidence="1" id="KW-0812">Transmembrane</keyword>
<dbReference type="Proteomes" id="UP000244898">
    <property type="component" value="Unassembled WGS sequence"/>
</dbReference>
<feature type="transmembrane region" description="Helical" evidence="1">
    <location>
        <begin position="119"/>
        <end position="139"/>
    </location>
</feature>
<dbReference type="OrthoDB" id="9779324at2"/>
<dbReference type="RefSeq" id="WP_108787782.1">
    <property type="nucleotide sequence ID" value="NZ_ONZG01000005.1"/>
</dbReference>
<evidence type="ECO:0000256" key="1">
    <source>
        <dbReference type="SAM" id="Phobius"/>
    </source>
</evidence>
<sequence>MALPIGVMSVFAALVVWACLAVYAVMRGKFLPALLFGAVLMLYLNLGYVIYGPAAAIANFVGIYDVLINLGLTDPATANAVLTCPDNSCSVWGDTYTNHPAWGVAFYDRFANGPEMRSALLLGHVICNSIVFVLMHVQMFFPGGTGRNHALIGRISFAVLTLGVGCAVILAAQHGSVGEYGGTMSSMGFFSMSVFVYATAVMGVLAIRRKDTSGHRIWMWRFVGSMWGSFWLFRIMLFVIDPLFRDIEALAIQICIWGSAPAGILIAEIVRRKVDAKYAGIPHAAE</sequence>